<keyword evidence="8" id="KW-1185">Reference proteome</keyword>
<dbReference type="OrthoDB" id="9812625at2"/>
<dbReference type="InterPro" id="IPR016161">
    <property type="entry name" value="Ald_DH/histidinol_DH"/>
</dbReference>
<evidence type="ECO:0000256" key="1">
    <source>
        <dbReference type="ARBA" id="ARBA00009986"/>
    </source>
</evidence>
<dbReference type="GO" id="GO:0004777">
    <property type="term" value="F:succinate-semialdehyde dehydrogenase (NAD+) activity"/>
    <property type="evidence" value="ECO:0007669"/>
    <property type="project" value="TreeGrafter"/>
</dbReference>
<accession>A0A378JKX0</accession>
<reference evidence="7 8" key="1">
    <citation type="submission" date="2018-06" db="EMBL/GenBank/DDBJ databases">
        <authorList>
            <consortium name="Pathogen Informatics"/>
            <person name="Doyle S."/>
        </authorList>
    </citation>
    <scope>NUCLEOTIDE SEQUENCE [LARGE SCALE GENOMIC DNA]</scope>
    <source>
        <strain evidence="7 8">NCTC13316</strain>
    </source>
</reference>
<dbReference type="PANTHER" id="PTHR43217:SF1">
    <property type="entry name" value="SUCCINATE SEMIALDEHYDE DEHYDROGENASE [NAD(P)+] SAD"/>
    <property type="match status" value="1"/>
</dbReference>
<dbReference type="EC" id="1.2.1.16" evidence="7"/>
<dbReference type="Proteomes" id="UP000254794">
    <property type="component" value="Unassembled WGS sequence"/>
</dbReference>
<evidence type="ECO:0000313" key="7">
    <source>
        <dbReference type="EMBL" id="STX51727.1"/>
    </source>
</evidence>
<name>A0A378JKX0_9GAMM</name>
<evidence type="ECO:0000256" key="5">
    <source>
        <dbReference type="RuleBase" id="RU003345"/>
    </source>
</evidence>
<comment type="similarity">
    <text evidence="1 5">Belongs to the aldehyde dehydrogenase family.</text>
</comment>
<sequence length="455" mass="50088">MMIQTINPATEDVLQSYTPLDEAEMQQVIDQGHAAFEEWRQVPFSQRSLLMTNLINLLQAKKETLSNLITQEMGKPICQSQAEIEKCAWVCQYYAEYAEEFLKPRIVQTEMTKTFVSHEPIGVILAIMPWNFPFWQVFRFAIPTIMAGNAVILKHAPNSIGAGNAIEQLFKDAGFLPNLFQHMILENDVTAKAISHPKIAALSFTGSEKTGRLVASLAAANLKKSVLELGGNDPYLILADADIELAAQNILTSRLNNCGQVCIAAKRIIVEESIHDELVAKILSLLPTYTSGDPKNPATKLGPMARKDLRDTLHKQVEESIKKGAVLLTGGQIPLGKGYYYPPTLLIDVKPGMPAFDEELFGPVIAISRCKNEEEAISLANKSRYGLAAAIFTRDLERGEAIAKNDINTGVCFVNAFVSSDPRVPFGGVKFSGYGRELSKEGILEFVNTKTVSIK</sequence>
<keyword evidence="3 5" id="KW-0560">Oxidoreductase</keyword>
<dbReference type="Gene3D" id="3.40.309.10">
    <property type="entry name" value="Aldehyde Dehydrogenase, Chain A, domain 2"/>
    <property type="match status" value="1"/>
</dbReference>
<evidence type="ECO:0000313" key="8">
    <source>
        <dbReference type="Proteomes" id="UP000254794"/>
    </source>
</evidence>
<dbReference type="GO" id="GO:0004030">
    <property type="term" value="F:aldehyde dehydrogenase [NAD(P)+] activity"/>
    <property type="evidence" value="ECO:0007669"/>
    <property type="project" value="InterPro"/>
</dbReference>
<gene>
    <name evidence="7" type="primary">yneI</name>
    <name evidence="7" type="ORF">NCTC13316_01823</name>
</gene>
<dbReference type="PANTHER" id="PTHR43217">
    <property type="entry name" value="SUCCINATE SEMIALDEHYDE DEHYDROGENASE [NAD(P)+] SAD"/>
    <property type="match status" value="1"/>
</dbReference>
<dbReference type="InterPro" id="IPR016163">
    <property type="entry name" value="Ald_DH_C"/>
</dbReference>
<feature type="active site" evidence="4">
    <location>
        <position position="228"/>
    </location>
</feature>
<dbReference type="FunFam" id="3.40.309.10:FF:000009">
    <property type="entry name" value="Aldehyde dehydrogenase A"/>
    <property type="match status" value="1"/>
</dbReference>
<evidence type="ECO:0000256" key="3">
    <source>
        <dbReference type="ARBA" id="ARBA00023002"/>
    </source>
</evidence>
<feature type="domain" description="Aldehyde dehydrogenase" evidence="6">
    <location>
        <begin position="3"/>
        <end position="452"/>
    </location>
</feature>
<proteinExistence type="inferred from homology"/>
<keyword evidence="2" id="KW-0521">NADP</keyword>
<dbReference type="InterPro" id="IPR044148">
    <property type="entry name" value="ALDH_GabD1-like"/>
</dbReference>
<dbReference type="InterPro" id="IPR016162">
    <property type="entry name" value="Ald_DH_N"/>
</dbReference>
<evidence type="ECO:0000256" key="4">
    <source>
        <dbReference type="PROSITE-ProRule" id="PRU10007"/>
    </source>
</evidence>
<dbReference type="RefSeq" id="WP_115331343.1">
    <property type="nucleotide sequence ID" value="NZ_CAAAHP010000002.1"/>
</dbReference>
<dbReference type="Pfam" id="PF00171">
    <property type="entry name" value="Aldedh"/>
    <property type="match status" value="1"/>
</dbReference>
<protein>
    <submittedName>
        <fullName evidence="7">Aldehyde dehydrogenase</fullName>
        <ecNumber evidence="7">1.2.1.16</ecNumber>
    </submittedName>
</protein>
<evidence type="ECO:0000259" key="6">
    <source>
        <dbReference type="Pfam" id="PF00171"/>
    </source>
</evidence>
<evidence type="ECO:0000256" key="2">
    <source>
        <dbReference type="ARBA" id="ARBA00022857"/>
    </source>
</evidence>
<dbReference type="EMBL" id="UGOD01000001">
    <property type="protein sequence ID" value="STX51727.1"/>
    <property type="molecule type" value="Genomic_DNA"/>
</dbReference>
<dbReference type="PROSITE" id="PS00070">
    <property type="entry name" value="ALDEHYDE_DEHYDR_CYS"/>
    <property type="match status" value="1"/>
</dbReference>
<organism evidence="7 8">
    <name type="scientific">Legionella busanensis</name>
    <dbReference type="NCBI Taxonomy" id="190655"/>
    <lineage>
        <taxon>Bacteria</taxon>
        <taxon>Pseudomonadati</taxon>
        <taxon>Pseudomonadota</taxon>
        <taxon>Gammaproteobacteria</taxon>
        <taxon>Legionellales</taxon>
        <taxon>Legionellaceae</taxon>
        <taxon>Legionella</taxon>
    </lineage>
</organism>
<dbReference type="SUPFAM" id="SSF53720">
    <property type="entry name" value="ALDH-like"/>
    <property type="match status" value="1"/>
</dbReference>
<dbReference type="InterPro" id="IPR029510">
    <property type="entry name" value="Ald_DH_CS_GLU"/>
</dbReference>
<dbReference type="InterPro" id="IPR016160">
    <property type="entry name" value="Ald_DH_CS_CYS"/>
</dbReference>
<dbReference type="FunFam" id="3.40.605.10:FF:000012">
    <property type="entry name" value="NAD-dependent succinate-semialdehyde dehydrogenase"/>
    <property type="match status" value="1"/>
</dbReference>
<dbReference type="Gene3D" id="3.40.605.10">
    <property type="entry name" value="Aldehyde Dehydrogenase, Chain A, domain 1"/>
    <property type="match status" value="1"/>
</dbReference>
<dbReference type="CDD" id="cd07100">
    <property type="entry name" value="ALDH_SSADH1_GabD1"/>
    <property type="match status" value="1"/>
</dbReference>
<dbReference type="InterPro" id="IPR047110">
    <property type="entry name" value="GABD/Sad-like"/>
</dbReference>
<dbReference type="AlphaFoldDB" id="A0A378JKX0"/>
<dbReference type="PROSITE" id="PS00687">
    <property type="entry name" value="ALDEHYDE_DEHYDR_GLU"/>
    <property type="match status" value="1"/>
</dbReference>
<dbReference type="InterPro" id="IPR015590">
    <property type="entry name" value="Aldehyde_DH_dom"/>
</dbReference>